<dbReference type="Proteomes" id="UP000623678">
    <property type="component" value="Unassembled WGS sequence"/>
</dbReference>
<reference evidence="2" key="1">
    <citation type="submission" date="2020-08" db="EMBL/GenBank/DDBJ databases">
        <title>Genome public.</title>
        <authorList>
            <person name="Liu C."/>
            <person name="Sun Q."/>
        </authorList>
    </citation>
    <scope>NUCLEOTIDE SEQUENCE</scope>
    <source>
        <strain evidence="2">NSJ-64</strain>
    </source>
</reference>
<protein>
    <submittedName>
        <fullName evidence="2">Uncharacterized protein</fullName>
    </submittedName>
</protein>
<name>A0A926EKE7_9FIRM</name>
<keyword evidence="1" id="KW-1133">Transmembrane helix</keyword>
<dbReference type="AlphaFoldDB" id="A0A926EKE7"/>
<feature type="transmembrane region" description="Helical" evidence="1">
    <location>
        <begin position="12"/>
        <end position="32"/>
    </location>
</feature>
<comment type="caution">
    <text evidence="2">The sequence shown here is derived from an EMBL/GenBank/DDBJ whole genome shotgun (WGS) entry which is preliminary data.</text>
</comment>
<sequence length="180" mass="19897">MRLRKQSNSKAALTVVLFLCAVVIGLVLFILLTQETAVQPKDSDKSSLPAQFQGLDLEPKAITGALPGTQEEFTQSGSQFFSYRINSTPVFRRDGSEGNILVENPSINAYLMILELETSDRLEVYQSGYLAPGQYLPSICLQESLNPGQYPATAYFQAVDPENLEIIWTTQCPVTITVKE</sequence>
<proteinExistence type="predicted"/>
<evidence type="ECO:0000256" key="1">
    <source>
        <dbReference type="SAM" id="Phobius"/>
    </source>
</evidence>
<keyword evidence="3" id="KW-1185">Reference proteome</keyword>
<keyword evidence="1" id="KW-0812">Transmembrane</keyword>
<dbReference type="EMBL" id="JACRTD010000003">
    <property type="protein sequence ID" value="MBC8585018.1"/>
    <property type="molecule type" value="Genomic_DNA"/>
</dbReference>
<organism evidence="2 3">
    <name type="scientific">Youxingia wuxianensis</name>
    <dbReference type="NCBI Taxonomy" id="2763678"/>
    <lineage>
        <taxon>Bacteria</taxon>
        <taxon>Bacillati</taxon>
        <taxon>Bacillota</taxon>
        <taxon>Clostridia</taxon>
        <taxon>Eubacteriales</taxon>
        <taxon>Oscillospiraceae</taxon>
        <taxon>Youxingia</taxon>
    </lineage>
</organism>
<accession>A0A926EKE7</accession>
<gene>
    <name evidence="2" type="ORF">H8705_05415</name>
</gene>
<dbReference type="RefSeq" id="WP_262394800.1">
    <property type="nucleotide sequence ID" value="NZ_JACRTD010000003.1"/>
</dbReference>
<evidence type="ECO:0000313" key="3">
    <source>
        <dbReference type="Proteomes" id="UP000623678"/>
    </source>
</evidence>
<evidence type="ECO:0000313" key="2">
    <source>
        <dbReference type="EMBL" id="MBC8585018.1"/>
    </source>
</evidence>
<keyword evidence="1" id="KW-0472">Membrane</keyword>